<dbReference type="GO" id="GO:0006506">
    <property type="term" value="P:GPI anchor biosynthetic process"/>
    <property type="evidence" value="ECO:0007669"/>
    <property type="project" value="UniProtKB-KW"/>
</dbReference>
<comment type="pathway">
    <text evidence="2">Glycolipid biosynthesis; glycosylphosphatidylinositol-anchor biosynthesis.</text>
</comment>
<evidence type="ECO:0000256" key="2">
    <source>
        <dbReference type="ARBA" id="ARBA00004687"/>
    </source>
</evidence>
<keyword evidence="9 11" id="KW-0472">Membrane</keyword>
<evidence type="ECO:0000256" key="12">
    <source>
        <dbReference type="SAM" id="SignalP"/>
    </source>
</evidence>
<comment type="similarity">
    <text evidence="10">Belongs to the glycosyltransferase 22 family. PIGZ subfamily.</text>
</comment>
<evidence type="ECO:0000256" key="7">
    <source>
        <dbReference type="ARBA" id="ARBA00022824"/>
    </source>
</evidence>
<keyword evidence="12" id="KW-0732">Signal</keyword>
<dbReference type="EC" id="2.4.1.-" evidence="11"/>
<gene>
    <name evidence="13" type="ORF">KABA2_03S03960</name>
</gene>
<evidence type="ECO:0000256" key="5">
    <source>
        <dbReference type="ARBA" id="ARBA00022679"/>
    </source>
</evidence>
<keyword evidence="5 13" id="KW-0808">Transferase</keyword>
<evidence type="ECO:0000256" key="11">
    <source>
        <dbReference type="RuleBase" id="RU363075"/>
    </source>
</evidence>
<feature type="transmembrane region" description="Helical" evidence="11">
    <location>
        <begin position="206"/>
        <end position="226"/>
    </location>
</feature>
<evidence type="ECO:0000256" key="8">
    <source>
        <dbReference type="ARBA" id="ARBA00022989"/>
    </source>
</evidence>
<keyword evidence="8 11" id="KW-1133">Transmembrane helix</keyword>
<evidence type="ECO:0000256" key="4">
    <source>
        <dbReference type="ARBA" id="ARBA00022676"/>
    </source>
</evidence>
<evidence type="ECO:0000256" key="9">
    <source>
        <dbReference type="ARBA" id="ARBA00023136"/>
    </source>
</evidence>
<dbReference type="GeneID" id="64856696"/>
<keyword evidence="3" id="KW-0337">GPI-anchor biosynthesis</keyword>
<dbReference type="Pfam" id="PF03901">
    <property type="entry name" value="Glyco_transf_22"/>
    <property type="match status" value="1"/>
</dbReference>
<dbReference type="PANTHER" id="PTHR22760">
    <property type="entry name" value="GLYCOSYLTRANSFERASE"/>
    <property type="match status" value="1"/>
</dbReference>
<dbReference type="OrthoDB" id="10066429at2759"/>
<reference evidence="13 14" key="1">
    <citation type="submission" date="2020-05" db="EMBL/GenBank/DDBJ databases">
        <authorList>
            <person name="Casaregola S."/>
            <person name="Devillers H."/>
            <person name="Grondin C."/>
        </authorList>
    </citation>
    <scope>NUCLEOTIDE SEQUENCE [LARGE SCALE GENOMIC DNA]</scope>
    <source>
        <strain evidence="13 14">CLIB 1767</strain>
    </source>
</reference>
<organism evidence="13 14">
    <name type="scientific">Maudiozyma barnettii</name>
    <dbReference type="NCBI Taxonomy" id="61262"/>
    <lineage>
        <taxon>Eukaryota</taxon>
        <taxon>Fungi</taxon>
        <taxon>Dikarya</taxon>
        <taxon>Ascomycota</taxon>
        <taxon>Saccharomycotina</taxon>
        <taxon>Saccharomycetes</taxon>
        <taxon>Saccharomycetales</taxon>
        <taxon>Saccharomycetaceae</taxon>
        <taxon>Maudiozyma</taxon>
    </lineage>
</organism>
<dbReference type="PANTHER" id="PTHR22760:SF3">
    <property type="entry name" value="GPI MANNOSYLTRANSFERASE 4"/>
    <property type="match status" value="1"/>
</dbReference>
<dbReference type="GO" id="GO:0000026">
    <property type="term" value="F:alpha-1,2-mannosyltransferase activity"/>
    <property type="evidence" value="ECO:0007669"/>
    <property type="project" value="TreeGrafter"/>
</dbReference>
<dbReference type="AlphaFoldDB" id="A0A8H2VDW6"/>
<dbReference type="RefSeq" id="XP_041405571.1">
    <property type="nucleotide sequence ID" value="XM_041549637.1"/>
</dbReference>
<protein>
    <recommendedName>
        <fullName evidence="11">Mannosyltransferase</fullName>
        <ecNumber evidence="11">2.4.1.-</ecNumber>
    </recommendedName>
</protein>
<evidence type="ECO:0000256" key="1">
    <source>
        <dbReference type="ARBA" id="ARBA00004477"/>
    </source>
</evidence>
<feature type="transmembrane region" description="Helical" evidence="11">
    <location>
        <begin position="336"/>
        <end position="355"/>
    </location>
</feature>
<evidence type="ECO:0000256" key="6">
    <source>
        <dbReference type="ARBA" id="ARBA00022692"/>
    </source>
</evidence>
<sequence>MHLSKFEILAISIGILIAIQPSYIHPDEHFQSLEILAQLFYGINGTIPWEYDLINGARSFVPLILYYGPVYYLLACILHINNPSILLYCVRLQHALSFLLITYMSLSYIVPNSKACRSKAYVYVITSYVTWSFQSHSFSNSIETLVLLATIATFSMQLEKSTQNYYLLSIFQGILITLGIFNRMTFPAFVFLPSLMVFWKYYLNHWRSFMLLILTIVVTSFIFILIDTNIYGSSIYIIAPMNNLLYNVSVDNLSQHGLHPRYTHILVNLPQLIGPGILYMIPHHKNQIKSFFMSLPMLSIYSAILILSLFPHQELRFLTPLVPFICIKLAKCKSPIFFKIWVMFNLTMGIIIGVFHQSGIVDILTQQIFYADRDINVHIWWKSYSPPTWMYMNDNLTVSTTNFIDDIERIDNIDFNMHENYVIDLKGSDLKLTNETIWNFMKNDAMRKITLFYPSSVESKVLQILNNTHIQHKKIYHTRRHLDLDHFDINDLSTFIPGFSVVELQYA</sequence>
<evidence type="ECO:0000256" key="3">
    <source>
        <dbReference type="ARBA" id="ARBA00022502"/>
    </source>
</evidence>
<dbReference type="GO" id="GO:0005789">
    <property type="term" value="C:endoplasmic reticulum membrane"/>
    <property type="evidence" value="ECO:0007669"/>
    <property type="project" value="UniProtKB-SubCell"/>
</dbReference>
<evidence type="ECO:0000313" key="14">
    <source>
        <dbReference type="Proteomes" id="UP000644660"/>
    </source>
</evidence>
<evidence type="ECO:0000256" key="10">
    <source>
        <dbReference type="ARBA" id="ARBA00038466"/>
    </source>
</evidence>
<evidence type="ECO:0000313" key="13">
    <source>
        <dbReference type="EMBL" id="CAB4253726.1"/>
    </source>
</evidence>
<feature type="transmembrane region" description="Helical" evidence="11">
    <location>
        <begin position="290"/>
        <end position="310"/>
    </location>
</feature>
<feature type="transmembrane region" description="Helical" evidence="11">
    <location>
        <begin position="92"/>
        <end position="110"/>
    </location>
</feature>
<comment type="caution">
    <text evidence="13">The sequence shown here is derived from an EMBL/GenBank/DDBJ whole genome shotgun (WGS) entry which is preliminary data.</text>
</comment>
<keyword evidence="6 11" id="KW-0812">Transmembrane</keyword>
<keyword evidence="7 11" id="KW-0256">Endoplasmic reticulum</keyword>
<feature type="transmembrane region" description="Helical" evidence="11">
    <location>
        <begin position="60"/>
        <end position="80"/>
    </location>
</feature>
<accession>A0A8H2VDW6</accession>
<proteinExistence type="inferred from homology"/>
<feature type="chain" id="PRO_5034157651" description="Mannosyltransferase" evidence="12">
    <location>
        <begin position="19"/>
        <end position="507"/>
    </location>
</feature>
<dbReference type="InterPro" id="IPR005599">
    <property type="entry name" value="GPI_mannosylTrfase"/>
</dbReference>
<feature type="signal peptide" evidence="12">
    <location>
        <begin position="1"/>
        <end position="18"/>
    </location>
</feature>
<keyword evidence="4 11" id="KW-0328">Glycosyltransferase</keyword>
<comment type="subcellular location">
    <subcellularLocation>
        <location evidence="1 11">Endoplasmic reticulum membrane</location>
        <topology evidence="1 11">Multi-pass membrane protein</topology>
    </subcellularLocation>
</comment>
<feature type="transmembrane region" description="Helical" evidence="11">
    <location>
        <begin position="165"/>
        <end position="186"/>
    </location>
</feature>
<name>A0A8H2VDW6_9SACH</name>
<dbReference type="EMBL" id="CAEFZW010000003">
    <property type="protein sequence ID" value="CAB4253726.1"/>
    <property type="molecule type" value="Genomic_DNA"/>
</dbReference>
<keyword evidence="14" id="KW-1185">Reference proteome</keyword>
<dbReference type="Proteomes" id="UP000644660">
    <property type="component" value="Unassembled WGS sequence"/>
</dbReference>